<dbReference type="Proteomes" id="UP000261640">
    <property type="component" value="Unplaced"/>
</dbReference>
<evidence type="ECO:0000313" key="8">
    <source>
        <dbReference type="Ensembl" id="ENSMAMP00000051667.1"/>
    </source>
</evidence>
<dbReference type="GO" id="GO:0006270">
    <property type="term" value="P:DNA replication initiation"/>
    <property type="evidence" value="ECO:0007669"/>
    <property type="project" value="TreeGrafter"/>
</dbReference>
<evidence type="ECO:0000256" key="3">
    <source>
        <dbReference type="ARBA" id="ARBA00018596"/>
    </source>
</evidence>
<accession>A0A7N9AXB6</accession>
<evidence type="ECO:0000259" key="6">
    <source>
        <dbReference type="Pfam" id="PF04042"/>
    </source>
</evidence>
<dbReference type="Pfam" id="PF04042">
    <property type="entry name" value="DNA_pol_E_B"/>
    <property type="match status" value="1"/>
</dbReference>
<dbReference type="AlphaFoldDB" id="A0A7N9AXB6"/>
<comment type="subcellular location">
    <subcellularLocation>
        <location evidence="1">Nucleus</location>
    </subcellularLocation>
</comment>
<dbReference type="Ensembl" id="ENSMAMT00000068212.1">
    <property type="protein sequence ID" value="ENSMAMP00000051667.1"/>
    <property type="gene ID" value="ENSMAMG00000000516.2"/>
</dbReference>
<keyword evidence="9" id="KW-1185">Reference proteome</keyword>
<evidence type="ECO:0000313" key="9">
    <source>
        <dbReference type="Proteomes" id="UP000261640"/>
    </source>
</evidence>
<dbReference type="PIRSF" id="PIRSF018300">
    <property type="entry name" value="DNA_pol_alph_2"/>
    <property type="match status" value="1"/>
</dbReference>
<dbReference type="PANTHER" id="PTHR23061:SF12">
    <property type="entry name" value="DNA POLYMERASE ALPHA SUBUNIT B"/>
    <property type="match status" value="1"/>
</dbReference>
<reference evidence="8" key="2">
    <citation type="submission" date="2025-09" db="UniProtKB">
        <authorList>
            <consortium name="Ensembl"/>
        </authorList>
    </citation>
    <scope>IDENTIFICATION</scope>
</reference>
<dbReference type="InterPro" id="IPR054300">
    <property type="entry name" value="OB_DPOA2"/>
</dbReference>
<evidence type="ECO:0000256" key="5">
    <source>
        <dbReference type="ARBA" id="ARBA00023242"/>
    </source>
</evidence>
<dbReference type="GeneTree" id="ENSGT00390000016784"/>
<sequence length="500" mass="56148">FFFFSLQVLNKKNKSKQSFRKEEIHNKTRDIHSLEELIKAEEEEDNLLDSYSTPAKVRVDLERLSVKSGKGEVVATFGAVQGTRWVGRKAPGVGVQVELLEGPEDSLCCSYQYMFQRLRDVRNVLTEKIEELGEDLRSHFKIEEFSPVSLPAQDSITVLGQVCCDSNGKLNAQSVLLEAGPEQGGQQVPVDLSELKEYSLIPGQVVVMEGMNTTGRKLVASKLYEGVPLPFYTPEIKKERDEEPLNVLVACGPYTPSDSLTFDPLLDLINVIIRDRPDVCLLLGPFVDSKHEQIEVSLTPEYHLLLERRWFVIMDGTKSVGCHLVFVPSQRDIHHHFIYPQPPFTLPNPNKDQRVTLVPDPCTLLIDGVTFGLTSTDILFHMSAEEISCGTGSDRFSRILKHMLCQRSYYPLYPPVEEVNMDYEKFQSFGQMPVTPDILIIPSELRYFVKDVVNCVCVNPGRLTKGQVGGTYGRLLIQPSATSQDGKRVSPCLAAQVVKI</sequence>
<organism evidence="8 9">
    <name type="scientific">Mastacembelus armatus</name>
    <name type="common">zig-zag eel</name>
    <dbReference type="NCBI Taxonomy" id="205130"/>
    <lineage>
        <taxon>Eukaryota</taxon>
        <taxon>Metazoa</taxon>
        <taxon>Chordata</taxon>
        <taxon>Craniata</taxon>
        <taxon>Vertebrata</taxon>
        <taxon>Euteleostomi</taxon>
        <taxon>Actinopterygii</taxon>
        <taxon>Neopterygii</taxon>
        <taxon>Teleostei</taxon>
        <taxon>Neoteleostei</taxon>
        <taxon>Acanthomorphata</taxon>
        <taxon>Anabantaria</taxon>
        <taxon>Synbranchiformes</taxon>
        <taxon>Mastacembelidae</taxon>
        <taxon>Mastacembelus</taxon>
    </lineage>
</organism>
<dbReference type="Gene3D" id="3.60.21.60">
    <property type="match status" value="1"/>
</dbReference>
<feature type="domain" description="DNA polymerase alpha/delta/epsilon subunit B" evidence="6">
    <location>
        <begin position="247"/>
        <end position="450"/>
    </location>
</feature>
<reference evidence="8" key="1">
    <citation type="submission" date="2025-08" db="UniProtKB">
        <authorList>
            <consortium name="Ensembl"/>
        </authorList>
    </citation>
    <scope>IDENTIFICATION</scope>
</reference>
<protein>
    <recommendedName>
        <fullName evidence="3">DNA polymerase alpha subunit B</fullName>
    </recommendedName>
</protein>
<dbReference type="GO" id="GO:0005658">
    <property type="term" value="C:alpha DNA polymerase:primase complex"/>
    <property type="evidence" value="ECO:0007669"/>
    <property type="project" value="TreeGrafter"/>
</dbReference>
<evidence type="ECO:0000256" key="4">
    <source>
        <dbReference type="ARBA" id="ARBA00022705"/>
    </source>
</evidence>
<evidence type="ECO:0000256" key="2">
    <source>
        <dbReference type="ARBA" id="ARBA00007299"/>
    </source>
</evidence>
<keyword evidence="5" id="KW-0539">Nucleus</keyword>
<keyword evidence="4" id="KW-0235">DNA replication</keyword>
<dbReference type="GO" id="GO:0003677">
    <property type="term" value="F:DNA binding"/>
    <property type="evidence" value="ECO:0007669"/>
    <property type="project" value="InterPro"/>
</dbReference>
<evidence type="ECO:0000256" key="1">
    <source>
        <dbReference type="ARBA" id="ARBA00004123"/>
    </source>
</evidence>
<name>A0A7N9AXB6_9TELE</name>
<comment type="similarity">
    <text evidence="2">Belongs to the DNA polymerase alpha subunit B family.</text>
</comment>
<proteinExistence type="inferred from homology"/>
<feature type="domain" description="DNA polymerase alpha subunit B OB" evidence="7">
    <location>
        <begin position="122"/>
        <end position="226"/>
    </location>
</feature>
<dbReference type="InterPro" id="IPR016722">
    <property type="entry name" value="DNA_pol_alpha_bsu"/>
</dbReference>
<dbReference type="Pfam" id="PF22062">
    <property type="entry name" value="OB_DPOA2"/>
    <property type="match status" value="1"/>
</dbReference>
<dbReference type="InterPro" id="IPR007185">
    <property type="entry name" value="DNA_pol_a/d/e_bsu"/>
</dbReference>
<dbReference type="FunFam" id="3.60.21.60:FF:000003">
    <property type="entry name" value="DNA polymerase alpha subunit B"/>
    <property type="match status" value="1"/>
</dbReference>
<dbReference type="PANTHER" id="PTHR23061">
    <property type="entry name" value="DNA POLYMERASE 2 ALPHA 70 KDA SUBUNIT"/>
    <property type="match status" value="1"/>
</dbReference>
<evidence type="ECO:0000259" key="7">
    <source>
        <dbReference type="Pfam" id="PF22062"/>
    </source>
</evidence>